<feature type="domain" description="HTH marR-type" evidence="1">
    <location>
        <begin position="1"/>
        <end position="147"/>
    </location>
</feature>
<dbReference type="GO" id="GO:0006950">
    <property type="term" value="P:response to stress"/>
    <property type="evidence" value="ECO:0007669"/>
    <property type="project" value="TreeGrafter"/>
</dbReference>
<name>A0A3A4B8X4_9ACTN</name>
<accession>A0A3A4B8X4</accession>
<dbReference type="Proteomes" id="UP000265768">
    <property type="component" value="Unassembled WGS sequence"/>
</dbReference>
<protein>
    <submittedName>
        <fullName evidence="2">MarR family transcriptional regulator</fullName>
    </submittedName>
</protein>
<reference evidence="2 3" key="1">
    <citation type="submission" date="2018-09" db="EMBL/GenBank/DDBJ databases">
        <title>YIM 75507 draft genome.</title>
        <authorList>
            <person name="Tang S."/>
            <person name="Feng Y."/>
        </authorList>
    </citation>
    <scope>NUCLEOTIDE SEQUENCE [LARGE SCALE GENOMIC DNA]</scope>
    <source>
        <strain evidence="2 3">YIM 75507</strain>
    </source>
</reference>
<dbReference type="InterPro" id="IPR036388">
    <property type="entry name" value="WH-like_DNA-bd_sf"/>
</dbReference>
<dbReference type="PANTHER" id="PTHR33164">
    <property type="entry name" value="TRANSCRIPTIONAL REGULATOR, MARR FAMILY"/>
    <property type="match status" value="1"/>
</dbReference>
<sequence length="153" mass="17101">MGETRWLDAVQQRAWRSYIDGSMRLAEMLERDLKARHGLSMAEYEILVRLAEAPGRRLRMASLAASVSQSRSRLSHTVRRLEAAGLVAREACGTDRRGVECVLTERGFGLLREAAPGHVETVRELFVDVVAPEDLEAIGRAFRAVGERIDALR</sequence>
<dbReference type="EMBL" id="QZEY01000002">
    <property type="protein sequence ID" value="RJL34134.1"/>
    <property type="molecule type" value="Genomic_DNA"/>
</dbReference>
<dbReference type="InterPro" id="IPR036390">
    <property type="entry name" value="WH_DNA-bd_sf"/>
</dbReference>
<dbReference type="OrthoDB" id="8635520at2"/>
<evidence type="ECO:0000313" key="3">
    <source>
        <dbReference type="Proteomes" id="UP000265768"/>
    </source>
</evidence>
<dbReference type="Pfam" id="PF12802">
    <property type="entry name" value="MarR_2"/>
    <property type="match status" value="1"/>
</dbReference>
<dbReference type="InterPro" id="IPR039422">
    <property type="entry name" value="MarR/SlyA-like"/>
</dbReference>
<gene>
    <name evidence="2" type="ORF">D5H75_06535</name>
</gene>
<proteinExistence type="predicted"/>
<keyword evidence="3" id="KW-1185">Reference proteome</keyword>
<dbReference type="SUPFAM" id="SSF46785">
    <property type="entry name" value="Winged helix' DNA-binding domain"/>
    <property type="match status" value="1"/>
</dbReference>
<dbReference type="Gene3D" id="1.10.10.10">
    <property type="entry name" value="Winged helix-like DNA-binding domain superfamily/Winged helix DNA-binding domain"/>
    <property type="match status" value="1"/>
</dbReference>
<dbReference type="GO" id="GO:0003700">
    <property type="term" value="F:DNA-binding transcription factor activity"/>
    <property type="evidence" value="ECO:0007669"/>
    <property type="project" value="InterPro"/>
</dbReference>
<dbReference type="InterPro" id="IPR000835">
    <property type="entry name" value="HTH_MarR-typ"/>
</dbReference>
<dbReference type="RefSeq" id="WP_119925435.1">
    <property type="nucleotide sequence ID" value="NZ_QZEY01000002.1"/>
</dbReference>
<evidence type="ECO:0000313" key="2">
    <source>
        <dbReference type="EMBL" id="RJL34134.1"/>
    </source>
</evidence>
<dbReference type="PROSITE" id="PS50995">
    <property type="entry name" value="HTH_MARR_2"/>
    <property type="match status" value="1"/>
</dbReference>
<dbReference type="SMART" id="SM00347">
    <property type="entry name" value="HTH_MARR"/>
    <property type="match status" value="1"/>
</dbReference>
<dbReference type="PANTHER" id="PTHR33164:SF99">
    <property type="entry name" value="MARR FAMILY REGULATORY PROTEIN"/>
    <property type="match status" value="1"/>
</dbReference>
<evidence type="ECO:0000259" key="1">
    <source>
        <dbReference type="PROSITE" id="PS50995"/>
    </source>
</evidence>
<organism evidence="2 3">
    <name type="scientific">Bailinhaonella thermotolerans</name>
    <dbReference type="NCBI Taxonomy" id="1070861"/>
    <lineage>
        <taxon>Bacteria</taxon>
        <taxon>Bacillati</taxon>
        <taxon>Actinomycetota</taxon>
        <taxon>Actinomycetes</taxon>
        <taxon>Streptosporangiales</taxon>
        <taxon>Streptosporangiaceae</taxon>
        <taxon>Bailinhaonella</taxon>
    </lineage>
</organism>
<dbReference type="AlphaFoldDB" id="A0A3A4B8X4"/>
<comment type="caution">
    <text evidence="2">The sequence shown here is derived from an EMBL/GenBank/DDBJ whole genome shotgun (WGS) entry which is preliminary data.</text>
</comment>